<name>A0A371GHI4_MUCPR</name>
<comment type="caution">
    <text evidence="2">The sequence shown here is derived from an EMBL/GenBank/DDBJ whole genome shotgun (WGS) entry which is preliminary data.</text>
</comment>
<reference evidence="2" key="1">
    <citation type="submission" date="2018-05" db="EMBL/GenBank/DDBJ databases">
        <title>Draft genome of Mucuna pruriens seed.</title>
        <authorList>
            <person name="Nnadi N.E."/>
            <person name="Vos R."/>
            <person name="Hasami M.H."/>
            <person name="Devisetty U.K."/>
            <person name="Aguiy J.C."/>
        </authorList>
    </citation>
    <scope>NUCLEOTIDE SEQUENCE [LARGE SCALE GENOMIC DNA]</scope>
    <source>
        <strain evidence="2">JCA_2017</strain>
    </source>
</reference>
<keyword evidence="3" id="KW-1185">Reference proteome</keyword>
<evidence type="ECO:0000313" key="3">
    <source>
        <dbReference type="Proteomes" id="UP000257109"/>
    </source>
</evidence>
<protein>
    <submittedName>
        <fullName evidence="2">Uncharacterized protein</fullName>
    </submittedName>
</protein>
<evidence type="ECO:0000313" key="2">
    <source>
        <dbReference type="EMBL" id="RDX90025.1"/>
    </source>
</evidence>
<gene>
    <name evidence="2" type="ORF">CR513_28159</name>
</gene>
<keyword evidence="1" id="KW-0175">Coiled coil</keyword>
<organism evidence="2 3">
    <name type="scientific">Mucuna pruriens</name>
    <name type="common">Velvet bean</name>
    <name type="synonym">Dolichos pruriens</name>
    <dbReference type="NCBI Taxonomy" id="157652"/>
    <lineage>
        <taxon>Eukaryota</taxon>
        <taxon>Viridiplantae</taxon>
        <taxon>Streptophyta</taxon>
        <taxon>Embryophyta</taxon>
        <taxon>Tracheophyta</taxon>
        <taxon>Spermatophyta</taxon>
        <taxon>Magnoliopsida</taxon>
        <taxon>eudicotyledons</taxon>
        <taxon>Gunneridae</taxon>
        <taxon>Pentapetalae</taxon>
        <taxon>rosids</taxon>
        <taxon>fabids</taxon>
        <taxon>Fabales</taxon>
        <taxon>Fabaceae</taxon>
        <taxon>Papilionoideae</taxon>
        <taxon>50 kb inversion clade</taxon>
        <taxon>NPAAA clade</taxon>
        <taxon>indigoferoid/millettioid clade</taxon>
        <taxon>Phaseoleae</taxon>
        <taxon>Mucuna</taxon>
    </lineage>
</organism>
<dbReference type="AlphaFoldDB" id="A0A371GHI4"/>
<dbReference type="EMBL" id="QJKJ01005513">
    <property type="protein sequence ID" value="RDX90025.1"/>
    <property type="molecule type" value="Genomic_DNA"/>
</dbReference>
<accession>A0A371GHI4</accession>
<dbReference type="Proteomes" id="UP000257109">
    <property type="component" value="Unassembled WGS sequence"/>
</dbReference>
<sequence>MEVVVDDLEERHEALRNDANQLKEQMGFTSNQPQNRTQCPLCGLLPGHTPPVNNNSDPHVTSSNLQNQIQHQDSHFKNNDARAFISPPPMKLQLINPTPIVVLHPHKYEDPHFTKMLQLFKERLKAIERADYSDFNVANMFLIPQCYNSPQIQTVII</sequence>
<feature type="coiled-coil region" evidence="1">
    <location>
        <begin position="5"/>
        <end position="32"/>
    </location>
</feature>
<feature type="non-terminal residue" evidence="2">
    <location>
        <position position="1"/>
    </location>
</feature>
<proteinExistence type="predicted"/>
<evidence type="ECO:0000256" key="1">
    <source>
        <dbReference type="SAM" id="Coils"/>
    </source>
</evidence>